<dbReference type="FunFam" id="1.25.40.10:FF:000158">
    <property type="entry name" value="pentatricopeptide repeat-containing protein At2g33680"/>
    <property type="match status" value="1"/>
</dbReference>
<evidence type="ECO:0000313" key="4">
    <source>
        <dbReference type="Proteomes" id="UP000187203"/>
    </source>
</evidence>
<dbReference type="InterPro" id="IPR046848">
    <property type="entry name" value="E_motif"/>
</dbReference>
<feature type="repeat" description="PPR" evidence="2">
    <location>
        <begin position="68"/>
        <end position="103"/>
    </location>
</feature>
<dbReference type="InterPro" id="IPR002885">
    <property type="entry name" value="PPR_rpt"/>
</dbReference>
<dbReference type="Pfam" id="PF01535">
    <property type="entry name" value="PPR"/>
    <property type="match status" value="1"/>
</dbReference>
<dbReference type="InterPro" id="IPR046960">
    <property type="entry name" value="PPR_At4g14850-like_plant"/>
</dbReference>
<name>A0A1R3KES3_9ROSI</name>
<keyword evidence="4" id="KW-1185">Reference proteome</keyword>
<dbReference type="PANTHER" id="PTHR47926">
    <property type="entry name" value="PENTATRICOPEPTIDE REPEAT-CONTAINING PROTEIN"/>
    <property type="match status" value="1"/>
</dbReference>
<dbReference type="STRING" id="93759.A0A1R3KES3"/>
<dbReference type="GO" id="GO:0099402">
    <property type="term" value="P:plant organ development"/>
    <property type="evidence" value="ECO:0007669"/>
    <property type="project" value="UniProtKB-ARBA"/>
</dbReference>
<evidence type="ECO:0000256" key="2">
    <source>
        <dbReference type="PROSITE-ProRule" id="PRU00708"/>
    </source>
</evidence>
<comment type="caution">
    <text evidence="3">The sequence shown here is derived from an EMBL/GenBank/DDBJ whole genome shotgun (WGS) entry which is preliminary data.</text>
</comment>
<dbReference type="AlphaFoldDB" id="A0A1R3KES3"/>
<dbReference type="Pfam" id="PF13041">
    <property type="entry name" value="PPR_2"/>
    <property type="match status" value="2"/>
</dbReference>
<proteinExistence type="predicted"/>
<dbReference type="Gene3D" id="1.25.40.10">
    <property type="entry name" value="Tetratricopeptide repeat domain"/>
    <property type="match status" value="2"/>
</dbReference>
<organism evidence="3 4">
    <name type="scientific">Corchorus olitorius</name>
    <dbReference type="NCBI Taxonomy" id="93759"/>
    <lineage>
        <taxon>Eukaryota</taxon>
        <taxon>Viridiplantae</taxon>
        <taxon>Streptophyta</taxon>
        <taxon>Embryophyta</taxon>
        <taxon>Tracheophyta</taxon>
        <taxon>Spermatophyta</taxon>
        <taxon>Magnoliopsida</taxon>
        <taxon>eudicotyledons</taxon>
        <taxon>Gunneridae</taxon>
        <taxon>Pentapetalae</taxon>
        <taxon>rosids</taxon>
        <taxon>malvids</taxon>
        <taxon>Malvales</taxon>
        <taxon>Malvaceae</taxon>
        <taxon>Grewioideae</taxon>
        <taxon>Apeibeae</taxon>
        <taxon>Corchorus</taxon>
    </lineage>
</organism>
<evidence type="ECO:0000256" key="1">
    <source>
        <dbReference type="ARBA" id="ARBA00022737"/>
    </source>
</evidence>
<dbReference type="OrthoDB" id="185373at2759"/>
<dbReference type="EMBL" id="AWUE01013934">
    <property type="protein sequence ID" value="OMP05597.1"/>
    <property type="molecule type" value="Genomic_DNA"/>
</dbReference>
<gene>
    <name evidence="3" type="ORF">COLO4_08725</name>
</gene>
<evidence type="ECO:0000313" key="3">
    <source>
        <dbReference type="EMBL" id="OMP05597.1"/>
    </source>
</evidence>
<dbReference type="Proteomes" id="UP000187203">
    <property type="component" value="Unassembled WGS sequence"/>
</dbReference>
<dbReference type="GO" id="GO:0009451">
    <property type="term" value="P:RNA modification"/>
    <property type="evidence" value="ECO:0007669"/>
    <property type="project" value="InterPro"/>
</dbReference>
<dbReference type="Pfam" id="PF12854">
    <property type="entry name" value="PPR_1"/>
    <property type="match status" value="1"/>
</dbReference>
<dbReference type="Pfam" id="PF20431">
    <property type="entry name" value="E_motif"/>
    <property type="match status" value="1"/>
</dbReference>
<reference evidence="4" key="1">
    <citation type="submission" date="2013-09" db="EMBL/GenBank/DDBJ databases">
        <title>Corchorus olitorius genome sequencing.</title>
        <authorList>
            <person name="Alam M."/>
            <person name="Haque M.S."/>
            <person name="Islam M.S."/>
            <person name="Emdad E.M."/>
            <person name="Islam M.M."/>
            <person name="Ahmed B."/>
            <person name="Halim A."/>
            <person name="Hossen Q.M.M."/>
            <person name="Hossain M.Z."/>
            <person name="Ahmed R."/>
            <person name="Khan M.M."/>
            <person name="Islam R."/>
            <person name="Rashid M.M."/>
            <person name="Khan S.A."/>
            <person name="Rahman M.S."/>
            <person name="Alam M."/>
            <person name="Yahiya A.S."/>
            <person name="Khan M.S."/>
            <person name="Azam M.S."/>
            <person name="Haque T."/>
            <person name="Lashkar M.Z.H."/>
            <person name="Akhand A.I."/>
            <person name="Morshed G."/>
            <person name="Roy S."/>
            <person name="Uddin K.S."/>
            <person name="Rabeya T."/>
            <person name="Hossain A.S."/>
            <person name="Chowdhury A."/>
            <person name="Snigdha A.R."/>
            <person name="Mortoza M.S."/>
            <person name="Matin S.A."/>
            <person name="Hoque S.M.E."/>
            <person name="Islam M.K."/>
            <person name="Roy D.K."/>
            <person name="Haider R."/>
            <person name="Moosa M.M."/>
            <person name="Elias S.M."/>
            <person name="Hasan A.M."/>
            <person name="Jahan S."/>
            <person name="Shafiuddin M."/>
            <person name="Mahmood N."/>
            <person name="Shommy N.S."/>
        </authorList>
    </citation>
    <scope>NUCLEOTIDE SEQUENCE [LARGE SCALE GENOMIC DNA]</scope>
    <source>
        <strain evidence="4">cv. O-4</strain>
    </source>
</reference>
<accession>A0A1R3KES3</accession>
<dbReference type="PROSITE" id="PS51375">
    <property type="entry name" value="PPR"/>
    <property type="match status" value="3"/>
</dbReference>
<protein>
    <recommendedName>
        <fullName evidence="5">Pentatricopeptide repeat-containing protein</fullName>
    </recommendedName>
</protein>
<feature type="repeat" description="PPR" evidence="2">
    <location>
        <begin position="131"/>
        <end position="161"/>
    </location>
</feature>
<keyword evidence="1" id="KW-0677">Repeat</keyword>
<feature type="repeat" description="PPR" evidence="2">
    <location>
        <begin position="37"/>
        <end position="67"/>
    </location>
</feature>
<dbReference type="InterPro" id="IPR011990">
    <property type="entry name" value="TPR-like_helical_dom_sf"/>
</dbReference>
<dbReference type="GO" id="GO:0003723">
    <property type="term" value="F:RNA binding"/>
    <property type="evidence" value="ECO:0007669"/>
    <property type="project" value="InterPro"/>
</dbReference>
<dbReference type="SUPFAM" id="SSF48452">
    <property type="entry name" value="TPR-like"/>
    <property type="match status" value="1"/>
</dbReference>
<dbReference type="PANTHER" id="PTHR47926:SF373">
    <property type="entry name" value="TETRATRICOPEPTIDE-LIKE HELICAL DOMAIN SUPERFAMILY, DYW DOMAIN-CONTAINING PROTEIN"/>
    <property type="match status" value="1"/>
</dbReference>
<sequence length="286" mass="32308">MDGNAQWLYEIKSNCRSPENMKLDEAFELFERMPQRDLSSWNAIITGFIQNGEVKRAEKLFEKMPCKNVVSWTTMITGYVQDGQSEEALKIFSKMLAEDSVKPNKAYAHHGCCREAISLFNKMSDLGFKPNDVTYVALLSACSHSGMVEEGLRYFDELVKDRSIEVREDHYACLVDLFSRAGKLKEAYEFIVGLGTNPSVSVWEALLAGCHVHGDVDIGKLVAEKILEAEPGNTGTYLLLSNIYASKGKWSKATNERLKMKNQGLKKQPGCSWIEIENKEKRSRKT</sequence>
<evidence type="ECO:0008006" key="5">
    <source>
        <dbReference type="Google" id="ProtNLM"/>
    </source>
</evidence>
<dbReference type="NCBIfam" id="TIGR00756">
    <property type="entry name" value="PPR"/>
    <property type="match status" value="4"/>
</dbReference>